<comment type="caution">
    <text evidence="2">The sequence shown here is derived from an EMBL/GenBank/DDBJ whole genome shotgun (WGS) entry which is preliminary data.</text>
</comment>
<protein>
    <submittedName>
        <fullName evidence="2">Uncharacterized protein</fullName>
    </submittedName>
</protein>
<proteinExistence type="predicted"/>
<evidence type="ECO:0000256" key="1">
    <source>
        <dbReference type="SAM" id="Phobius"/>
    </source>
</evidence>
<name>A0A0W8G093_9ZZZZ</name>
<accession>A0A0W8G093</accession>
<dbReference type="EMBL" id="LNQE01000461">
    <property type="protein sequence ID" value="KUG26450.1"/>
    <property type="molecule type" value="Genomic_DNA"/>
</dbReference>
<dbReference type="InterPro" id="IPR045781">
    <property type="entry name" value="SxtJ"/>
</dbReference>
<organism evidence="2">
    <name type="scientific">hydrocarbon metagenome</name>
    <dbReference type="NCBI Taxonomy" id="938273"/>
    <lineage>
        <taxon>unclassified sequences</taxon>
        <taxon>metagenomes</taxon>
        <taxon>ecological metagenomes</taxon>
    </lineage>
</organism>
<keyword evidence="1" id="KW-1133">Transmembrane helix</keyword>
<reference evidence="2" key="1">
    <citation type="journal article" date="2015" name="Proc. Natl. Acad. Sci. U.S.A.">
        <title>Networks of energetic and metabolic interactions define dynamics in microbial communities.</title>
        <authorList>
            <person name="Embree M."/>
            <person name="Liu J.K."/>
            <person name="Al-Bassam M.M."/>
            <person name="Zengler K."/>
        </authorList>
    </citation>
    <scope>NUCLEOTIDE SEQUENCE</scope>
</reference>
<gene>
    <name evidence="2" type="ORF">ASZ90_003714</name>
</gene>
<dbReference type="Pfam" id="PF19588">
    <property type="entry name" value="SxtJ"/>
    <property type="match status" value="1"/>
</dbReference>
<feature type="transmembrane region" description="Helical" evidence="1">
    <location>
        <begin position="19"/>
        <end position="36"/>
    </location>
</feature>
<feature type="transmembrane region" description="Helical" evidence="1">
    <location>
        <begin position="42"/>
        <end position="61"/>
    </location>
</feature>
<keyword evidence="1" id="KW-0812">Transmembrane</keyword>
<dbReference type="AlphaFoldDB" id="A0A0W8G093"/>
<keyword evidence="1" id="KW-0472">Membrane</keyword>
<sequence>MLIEEIKHIDSSKKELRKFGISVGLVFFLIGLLFQFVWDNQFIFYILSGIGFFLVLFGIVLPKILLPFHKVWMILALILGFIMTRVILSILFYIIVTFIGLIAKLVKKDFLDRKIDRDKESYWHKREKVEYHKELTERQF</sequence>
<evidence type="ECO:0000313" key="2">
    <source>
        <dbReference type="EMBL" id="KUG26450.1"/>
    </source>
</evidence>
<feature type="transmembrane region" description="Helical" evidence="1">
    <location>
        <begin position="73"/>
        <end position="103"/>
    </location>
</feature>